<keyword evidence="2" id="KW-1185">Reference proteome</keyword>
<dbReference type="Proteomes" id="UP000554235">
    <property type="component" value="Unassembled WGS sequence"/>
</dbReference>
<gene>
    <name evidence="1" type="ORF">FALBO_5748</name>
</gene>
<dbReference type="CDD" id="cd09917">
    <property type="entry name" value="F-box_SF"/>
    <property type="match status" value="1"/>
</dbReference>
<proteinExistence type="predicted"/>
<dbReference type="AlphaFoldDB" id="A0A8H4LDI4"/>
<evidence type="ECO:0008006" key="3">
    <source>
        <dbReference type="Google" id="ProtNLM"/>
    </source>
</evidence>
<name>A0A8H4LDI4_9HYPO</name>
<comment type="caution">
    <text evidence="1">The sequence shown here is derived from an EMBL/GenBank/DDBJ whole genome shotgun (WGS) entry which is preliminary data.</text>
</comment>
<reference evidence="1 2" key="1">
    <citation type="submission" date="2020-01" db="EMBL/GenBank/DDBJ databases">
        <title>Identification and distribution of gene clusters putatively required for synthesis of sphingolipid metabolism inhibitors in phylogenetically diverse species of the filamentous fungus Fusarium.</title>
        <authorList>
            <person name="Kim H.-S."/>
            <person name="Busman M."/>
            <person name="Brown D.W."/>
            <person name="Divon H."/>
            <person name="Uhlig S."/>
            <person name="Proctor R.H."/>
        </authorList>
    </citation>
    <scope>NUCLEOTIDE SEQUENCE [LARGE SCALE GENOMIC DNA]</scope>
    <source>
        <strain evidence="1 2">NRRL 20459</strain>
    </source>
</reference>
<dbReference type="SUPFAM" id="SSF81383">
    <property type="entry name" value="F-box domain"/>
    <property type="match status" value="1"/>
</dbReference>
<organism evidence="1 2">
    <name type="scientific">Fusarium albosuccineum</name>
    <dbReference type="NCBI Taxonomy" id="1237068"/>
    <lineage>
        <taxon>Eukaryota</taxon>
        <taxon>Fungi</taxon>
        <taxon>Dikarya</taxon>
        <taxon>Ascomycota</taxon>
        <taxon>Pezizomycotina</taxon>
        <taxon>Sordariomycetes</taxon>
        <taxon>Hypocreomycetidae</taxon>
        <taxon>Hypocreales</taxon>
        <taxon>Nectriaceae</taxon>
        <taxon>Fusarium</taxon>
        <taxon>Fusarium decemcellulare species complex</taxon>
    </lineage>
</organism>
<evidence type="ECO:0000313" key="2">
    <source>
        <dbReference type="Proteomes" id="UP000554235"/>
    </source>
</evidence>
<dbReference type="InterPro" id="IPR036047">
    <property type="entry name" value="F-box-like_dom_sf"/>
</dbReference>
<evidence type="ECO:0000313" key="1">
    <source>
        <dbReference type="EMBL" id="KAF4467392.1"/>
    </source>
</evidence>
<sequence length="765" mass="86370">MDSPPFILRMPNEALLTVGSFLSAKDHISVAQTCKALSPIFLRGLYANLDIDDAFRAILWAVNHPWNGHRHICSIRAWELINKNPFAKTCASPKLFSPCCPHKELEYNVFDVVHMALTTAISLDYTEAINDMLFYPTISINFPLSCECLPVEFAIREDLVDPIRPIMSRHERDLRGAFLEYKPVPLDYIESLSDQERASWLPPEFDEQRVIEQTSLMHYKFLDGLREAIQNDQDVARPLLEGILTSIGPLLEVEKNAEIATLVRGTGHRLMFSLVEAAKGGKENMTKRLMLAILAFLEFYDLDLTQGDSAKNLKLILDLARTKENDIIARHIYDFMTFAIAGLWDRGDRDEAGRLLRLRSRPMQKILQYAIKSGKETILKHLLGRSTTIMRHLLAAGTEDEIIHFTHFGLGWLCLHFPRDTAGKTPHLVISHVRELTEMIVTTTAVQRVEAFAFEAAEELCQWIRYIPTDQDRTLGRLLKTILILVRFLLESHLASKSHVRFIQLVTAACSRFMESFIDLLVLQKRPNNERILQQHISSLSWLLQTLETVGARDTLVKIATTLGLHLSFKCLIPWSSNEVIQAMLPAHAALIGALASVSEEDQAVRMFDQLVFASLFGMDATEKGMELTCFLDMKELFADLWYNGHGTVVEKLLTVRRHRLEPLICWKAEISSAVGMELLVNANSDSRAIHQSLLEEGAEDAVLRAALGADFTAESFSKQSLMPCYFQGSCESAQEYLNSPLVEVLSDDEADQHLAGILDSQLPD</sequence>
<dbReference type="EMBL" id="JAADYS010000754">
    <property type="protein sequence ID" value="KAF4467392.1"/>
    <property type="molecule type" value="Genomic_DNA"/>
</dbReference>
<accession>A0A8H4LDI4</accession>
<protein>
    <recommendedName>
        <fullName evidence="3">F-box domain-containing protein</fullName>
    </recommendedName>
</protein>